<feature type="transmembrane region" description="Helical" evidence="1">
    <location>
        <begin position="16"/>
        <end position="38"/>
    </location>
</feature>
<dbReference type="RefSeq" id="WP_076626769.1">
    <property type="nucleotide sequence ID" value="NZ_CP019312.1"/>
</dbReference>
<evidence type="ECO:0000313" key="2">
    <source>
        <dbReference type="EMBL" id="APX10902.1"/>
    </source>
</evidence>
<keyword evidence="1" id="KW-0812">Transmembrane</keyword>
<evidence type="ECO:0000256" key="1">
    <source>
        <dbReference type="SAM" id="Phobius"/>
    </source>
</evidence>
<keyword evidence="1" id="KW-0472">Membrane</keyword>
<organism evidence="2 3">
    <name type="scientific">Tateyamaria omphalii</name>
    <dbReference type="NCBI Taxonomy" id="299262"/>
    <lineage>
        <taxon>Bacteria</taxon>
        <taxon>Pseudomonadati</taxon>
        <taxon>Pseudomonadota</taxon>
        <taxon>Alphaproteobacteria</taxon>
        <taxon>Rhodobacterales</taxon>
        <taxon>Roseobacteraceae</taxon>
        <taxon>Tateyamaria</taxon>
    </lineage>
</organism>
<gene>
    <name evidence="2" type="ORF">BWR18_03750</name>
</gene>
<accession>A0A1P8MSB5</accession>
<dbReference type="EMBL" id="CP019312">
    <property type="protein sequence ID" value="APX10902.1"/>
    <property type="molecule type" value="Genomic_DNA"/>
</dbReference>
<reference evidence="2 3" key="1">
    <citation type="submission" date="2017-01" db="EMBL/GenBank/DDBJ databases">
        <title>Complete genome of Tateyamaria omphalii DOK1-4 isolated from seawater in Dokdo.</title>
        <authorList>
            <person name="Kim J.H."/>
            <person name="Chi W.-J."/>
        </authorList>
    </citation>
    <scope>NUCLEOTIDE SEQUENCE [LARGE SCALE GENOMIC DNA]</scope>
    <source>
        <strain evidence="2 3">DOK1-4</strain>
    </source>
</reference>
<keyword evidence="1" id="KW-1133">Transmembrane helix</keyword>
<keyword evidence="3" id="KW-1185">Reference proteome</keyword>
<sequence>MSAPDTNIETQTRKHWFVLAGIGAVVLVAGFFFVANVYSSMDDDAALVDDDAQMIEPQG</sequence>
<proteinExistence type="predicted"/>
<dbReference type="Proteomes" id="UP000186336">
    <property type="component" value="Chromosome"/>
</dbReference>
<name>A0A1P8MSB5_9RHOB</name>
<dbReference type="AlphaFoldDB" id="A0A1P8MSB5"/>
<dbReference type="KEGG" id="tom:BWR18_03750"/>
<evidence type="ECO:0000313" key="3">
    <source>
        <dbReference type="Proteomes" id="UP000186336"/>
    </source>
</evidence>
<protein>
    <submittedName>
        <fullName evidence="2">Uncharacterized protein</fullName>
    </submittedName>
</protein>